<accession>E0RWU7</accession>
<dbReference type="STRING" id="515622.bpr_I1889"/>
<proteinExistence type="predicted"/>
<dbReference type="eggNOG" id="ENOG50331YH">
    <property type="taxonomic scope" value="Bacteria"/>
</dbReference>
<dbReference type="AlphaFoldDB" id="E0RWU7"/>
<evidence type="ECO:0000313" key="2">
    <source>
        <dbReference type="Proteomes" id="UP000001299"/>
    </source>
</evidence>
<dbReference type="Proteomes" id="UP000001299">
    <property type="component" value="Chromosome 1"/>
</dbReference>
<protein>
    <submittedName>
        <fullName evidence="1">Uncharacterized protein</fullName>
    </submittedName>
</protein>
<evidence type="ECO:0000313" key="1">
    <source>
        <dbReference type="EMBL" id="ADL34623.1"/>
    </source>
</evidence>
<keyword evidence="2" id="KW-1185">Reference proteome</keyword>
<gene>
    <name evidence="1" type="ordered locus">bpr_I1889</name>
</gene>
<dbReference type="KEGG" id="bpb:bpr_I1889"/>
<name>E0RWU7_BUTPB</name>
<dbReference type="HOGENOM" id="CLU_1802510_0_0_9"/>
<dbReference type="RefSeq" id="WP_013281277.1">
    <property type="nucleotide sequence ID" value="NC_014387.1"/>
</dbReference>
<sequence length="143" mass="16699">MSKYVSLDKRSKKQQKEYYSKQRRTWGDINPVTRSVPNGKAYNRKKEKERVSKEFRDGFGADSFFTKLWVYNGCIGFEGVLFMWKIKQIFDGDYGCEELQQGQKPKISVTLVDDDGNEKYVSVEDDWLTENGLDVGSEWPKDI</sequence>
<dbReference type="EMBL" id="CP001810">
    <property type="protein sequence ID" value="ADL34623.1"/>
    <property type="molecule type" value="Genomic_DNA"/>
</dbReference>
<organism evidence="1 2">
    <name type="scientific">Butyrivibrio proteoclasticus (strain ATCC 51982 / DSM 14932 / B316)</name>
    <name type="common">Clostridium proteoclasticum</name>
    <dbReference type="NCBI Taxonomy" id="515622"/>
    <lineage>
        <taxon>Bacteria</taxon>
        <taxon>Bacillati</taxon>
        <taxon>Bacillota</taxon>
        <taxon>Clostridia</taxon>
        <taxon>Lachnospirales</taxon>
        <taxon>Lachnospiraceae</taxon>
        <taxon>Butyrivibrio</taxon>
    </lineage>
</organism>
<reference evidence="1 2" key="1">
    <citation type="journal article" date="2010" name="PLoS ONE">
        <title>The glycobiome of the rumen bacterium Butyrivibrio proteoclasticus B316(T) highlights adaptation to a polysaccharide-rich environment.</title>
        <authorList>
            <person name="Kelly W.J."/>
            <person name="Leahy S.C."/>
            <person name="Altermann E."/>
            <person name="Yeoman C.J."/>
            <person name="Dunne J.C."/>
            <person name="Kong Z."/>
            <person name="Pacheco D.M."/>
            <person name="Li D."/>
            <person name="Noel S.J."/>
            <person name="Moon C.D."/>
            <person name="Cookson A.L."/>
            <person name="Attwood G.T."/>
        </authorList>
    </citation>
    <scope>NUCLEOTIDE SEQUENCE [LARGE SCALE GENOMIC DNA]</scope>
    <source>
        <strain evidence="2">ATCC 51982 / DSM 14932 / B316</strain>
    </source>
</reference>